<reference evidence="1 2" key="1">
    <citation type="submission" date="2018-05" db="EMBL/GenBank/DDBJ databases">
        <title>A metagenomic window into the 2 km-deep terrestrial subsurface aquifer revealed taxonomically and functionally diverse microbial community comprising novel uncultured bacterial lineages.</title>
        <authorList>
            <person name="Kadnikov V.V."/>
            <person name="Mardanov A.V."/>
            <person name="Beletsky A.V."/>
            <person name="Banks D."/>
            <person name="Pimenov N.V."/>
            <person name="Frank Y.A."/>
            <person name="Karnachuk O.V."/>
            <person name="Ravin N.V."/>
        </authorList>
    </citation>
    <scope>NUCLEOTIDE SEQUENCE [LARGE SCALE GENOMIC DNA]</scope>
    <source>
        <strain evidence="1">BY5</strain>
    </source>
</reference>
<organism evidence="1 2">
    <name type="scientific">Candidatus Ozemobacter sibiricus</name>
    <dbReference type="NCBI Taxonomy" id="2268124"/>
    <lineage>
        <taxon>Bacteria</taxon>
        <taxon>Candidatus Ozemobacteria</taxon>
        <taxon>Candidatus Ozemobacterales</taxon>
        <taxon>Candidatus Ozemobacteraceae</taxon>
        <taxon>Candidatus Ozemobacter</taxon>
    </lineage>
</organism>
<proteinExistence type="predicted"/>
<name>A0A367ZSS2_9BACT</name>
<protein>
    <submittedName>
        <fullName evidence="1">Uncharacterized protein</fullName>
    </submittedName>
</protein>
<accession>A0A367ZSS2</accession>
<gene>
    <name evidence="1" type="ORF">OZSIB_3137</name>
</gene>
<dbReference type="EMBL" id="QOQW01000006">
    <property type="protein sequence ID" value="RCK80391.1"/>
    <property type="molecule type" value="Genomic_DNA"/>
</dbReference>
<comment type="caution">
    <text evidence="1">The sequence shown here is derived from an EMBL/GenBank/DDBJ whole genome shotgun (WGS) entry which is preliminary data.</text>
</comment>
<dbReference type="Proteomes" id="UP000252355">
    <property type="component" value="Unassembled WGS sequence"/>
</dbReference>
<sequence>MVDGGVRKNVPVTGTQRALYSASTETFCRTSAEEILGTIASGFPFPVEIAQRNAWWQEIVIF</sequence>
<evidence type="ECO:0000313" key="1">
    <source>
        <dbReference type="EMBL" id="RCK80391.1"/>
    </source>
</evidence>
<dbReference type="AlphaFoldDB" id="A0A367ZSS2"/>
<evidence type="ECO:0000313" key="2">
    <source>
        <dbReference type="Proteomes" id="UP000252355"/>
    </source>
</evidence>